<evidence type="ECO:0000256" key="2">
    <source>
        <dbReference type="ARBA" id="ARBA00022598"/>
    </source>
</evidence>
<dbReference type="Proteomes" id="UP000469763">
    <property type="component" value="Unassembled WGS sequence"/>
</dbReference>
<feature type="domain" description="tRNA(Ile)-lysidine/2-thiocytidine synthase N-terminal" evidence="8">
    <location>
        <begin position="45"/>
        <end position="242"/>
    </location>
</feature>
<evidence type="ECO:0000256" key="3">
    <source>
        <dbReference type="ARBA" id="ARBA00022694"/>
    </source>
</evidence>
<keyword evidence="1 7" id="KW-0963">Cytoplasm</keyword>
<comment type="similarity">
    <text evidence="7">Belongs to the tRNA(Ile)-lysidine synthase family.</text>
</comment>
<dbReference type="HAMAP" id="MF_01161">
    <property type="entry name" value="tRNA_Ile_lys_synt"/>
    <property type="match status" value="1"/>
</dbReference>
<accession>A0A7K3TJ53</accession>
<dbReference type="RefSeq" id="WP_152350921.1">
    <property type="nucleotide sequence ID" value="NZ_WBSN01000017.1"/>
</dbReference>
<reference evidence="10 11" key="1">
    <citation type="submission" date="2019-10" db="EMBL/GenBank/DDBJ databases">
        <title>Bifidobacterium from non-human primates.</title>
        <authorList>
            <person name="Modesto M."/>
        </authorList>
    </citation>
    <scope>NUCLEOTIDE SEQUENCE [LARGE SCALE GENOMIC DNA]</scope>
    <source>
        <strain evidence="10 11">TREC</strain>
    </source>
</reference>
<gene>
    <name evidence="7 10" type="primary">tilS</name>
    <name evidence="10" type="ORF">GFD22_09240</name>
</gene>
<dbReference type="PANTHER" id="PTHR43033">
    <property type="entry name" value="TRNA(ILE)-LYSIDINE SYNTHASE-RELATED"/>
    <property type="match status" value="1"/>
</dbReference>
<evidence type="ECO:0000256" key="4">
    <source>
        <dbReference type="ARBA" id="ARBA00022741"/>
    </source>
</evidence>
<comment type="domain">
    <text evidence="7">The N-terminal region contains the highly conserved SGGXDS motif, predicted to be a P-loop motif involved in ATP binding.</text>
</comment>
<evidence type="ECO:0000256" key="7">
    <source>
        <dbReference type="HAMAP-Rule" id="MF_01161"/>
    </source>
</evidence>
<dbReference type="Pfam" id="PF09179">
    <property type="entry name" value="TilS"/>
    <property type="match status" value="1"/>
</dbReference>
<dbReference type="EMBL" id="WHZY01000017">
    <property type="protein sequence ID" value="NEG79148.1"/>
    <property type="molecule type" value="Genomic_DNA"/>
</dbReference>
<dbReference type="InterPro" id="IPR014729">
    <property type="entry name" value="Rossmann-like_a/b/a_fold"/>
</dbReference>
<dbReference type="GO" id="GO:0032267">
    <property type="term" value="F:tRNA(Ile)-lysidine synthase activity"/>
    <property type="evidence" value="ECO:0007669"/>
    <property type="project" value="UniProtKB-EC"/>
</dbReference>
<evidence type="ECO:0000256" key="5">
    <source>
        <dbReference type="ARBA" id="ARBA00022840"/>
    </source>
</evidence>
<name>A0A7K3TJ53_9BIFI</name>
<dbReference type="GO" id="GO:0005524">
    <property type="term" value="F:ATP binding"/>
    <property type="evidence" value="ECO:0007669"/>
    <property type="project" value="UniProtKB-UniRule"/>
</dbReference>
<dbReference type="AlphaFoldDB" id="A0A7K3TJ53"/>
<proteinExistence type="inferred from homology"/>
<dbReference type="GO" id="GO:0006400">
    <property type="term" value="P:tRNA modification"/>
    <property type="evidence" value="ECO:0007669"/>
    <property type="project" value="UniProtKB-UniRule"/>
</dbReference>
<dbReference type="OrthoDB" id="5244702at2"/>
<dbReference type="InterPro" id="IPR012094">
    <property type="entry name" value="tRNA_Ile_lys_synt"/>
</dbReference>
<evidence type="ECO:0000259" key="9">
    <source>
        <dbReference type="Pfam" id="PF09179"/>
    </source>
</evidence>
<dbReference type="CDD" id="cd01992">
    <property type="entry name" value="TilS_N"/>
    <property type="match status" value="1"/>
</dbReference>
<keyword evidence="4 7" id="KW-0547">Nucleotide-binding</keyword>
<evidence type="ECO:0000256" key="6">
    <source>
        <dbReference type="ARBA" id="ARBA00048539"/>
    </source>
</evidence>
<evidence type="ECO:0000256" key="1">
    <source>
        <dbReference type="ARBA" id="ARBA00022490"/>
    </source>
</evidence>
<comment type="subcellular location">
    <subcellularLocation>
        <location evidence="7">Cytoplasm</location>
    </subcellularLocation>
</comment>
<dbReference type="InterPro" id="IPR015262">
    <property type="entry name" value="tRNA_Ile_lys_synt_subst-bd"/>
</dbReference>
<dbReference type="EC" id="6.3.4.19" evidence="7"/>
<dbReference type="Pfam" id="PF01171">
    <property type="entry name" value="ATP_bind_3"/>
    <property type="match status" value="1"/>
</dbReference>
<evidence type="ECO:0000259" key="8">
    <source>
        <dbReference type="Pfam" id="PF01171"/>
    </source>
</evidence>
<sequence length="394" mass="41516">MAYSTALRKAIGDLRACLGRHGLERQSARFAEHGEHEPAADAPLVLAACSGGRDSMALAAVARTVCGMLGLRCGAAIVDHGMQPGSAAVAAETADRCRALGLRPVDVRRVHVPLGRGDGAEAAARDARYAALCELAAERGAALVLLAHTRDDQAETVLIGLARSGGLDAIVGMPETTVRMTGTDGGAVEFGTGKFGAVEFGSGTPGTAVRFARPWLDVTRAQTTAICRELGLDWWDDPTNGDAVPAGQSLDGSYPLRSRIRHDLVPAMARCWGADPSARLAAGAASARLDADYLDGRAAELAERALTVVREEERSVARLDAAALAAEHPALRRRVIVRALRALAIPVAATHVEAVDRLVTDWHGQRPLALPSQCSASRKGHVIEVCEDRRHANR</sequence>
<comment type="function">
    <text evidence="7">Ligates lysine onto the cytidine present at position 34 of the AUA codon-specific tRNA(Ile) that contains the anticodon CAU, in an ATP-dependent manner. Cytidine is converted to lysidine, thus changing the amino acid specificity of the tRNA from methionine to isoleucine.</text>
</comment>
<dbReference type="SUPFAM" id="SSF52402">
    <property type="entry name" value="Adenine nucleotide alpha hydrolases-like"/>
    <property type="match status" value="1"/>
</dbReference>
<keyword evidence="3 7" id="KW-0819">tRNA processing</keyword>
<comment type="caution">
    <text evidence="10">The sequence shown here is derived from an EMBL/GenBank/DDBJ whole genome shotgun (WGS) entry which is preliminary data.</text>
</comment>
<dbReference type="GO" id="GO:0005737">
    <property type="term" value="C:cytoplasm"/>
    <property type="evidence" value="ECO:0007669"/>
    <property type="project" value="UniProtKB-SubCell"/>
</dbReference>
<keyword evidence="5 7" id="KW-0067">ATP-binding</keyword>
<dbReference type="SUPFAM" id="SSF82829">
    <property type="entry name" value="MesJ substrate recognition domain-like"/>
    <property type="match status" value="1"/>
</dbReference>
<organism evidence="10 11">
    <name type="scientific">Bifidobacterium avesanii</name>
    <dbReference type="NCBI Taxonomy" id="1798157"/>
    <lineage>
        <taxon>Bacteria</taxon>
        <taxon>Bacillati</taxon>
        <taxon>Actinomycetota</taxon>
        <taxon>Actinomycetes</taxon>
        <taxon>Bifidobacteriales</taxon>
        <taxon>Bifidobacteriaceae</taxon>
        <taxon>Bifidobacterium</taxon>
    </lineage>
</organism>
<dbReference type="InterPro" id="IPR012795">
    <property type="entry name" value="tRNA_Ile_lys_synt_N"/>
</dbReference>
<protein>
    <recommendedName>
        <fullName evidence="7">tRNA(Ile)-lysidine synthase</fullName>
        <ecNumber evidence="7">6.3.4.19</ecNumber>
    </recommendedName>
    <alternativeName>
        <fullName evidence="7">tRNA(Ile)-2-lysyl-cytidine synthase</fullName>
    </alternativeName>
    <alternativeName>
        <fullName evidence="7">tRNA(Ile)-lysidine synthetase</fullName>
    </alternativeName>
</protein>
<comment type="catalytic activity">
    <reaction evidence="6 7">
        <text>cytidine(34) in tRNA(Ile2) + L-lysine + ATP = lysidine(34) in tRNA(Ile2) + AMP + diphosphate + H(+)</text>
        <dbReference type="Rhea" id="RHEA:43744"/>
        <dbReference type="Rhea" id="RHEA-COMP:10625"/>
        <dbReference type="Rhea" id="RHEA-COMP:10670"/>
        <dbReference type="ChEBI" id="CHEBI:15378"/>
        <dbReference type="ChEBI" id="CHEBI:30616"/>
        <dbReference type="ChEBI" id="CHEBI:32551"/>
        <dbReference type="ChEBI" id="CHEBI:33019"/>
        <dbReference type="ChEBI" id="CHEBI:82748"/>
        <dbReference type="ChEBI" id="CHEBI:83665"/>
        <dbReference type="ChEBI" id="CHEBI:456215"/>
        <dbReference type="EC" id="6.3.4.19"/>
    </reaction>
</comment>
<keyword evidence="2 7" id="KW-0436">Ligase</keyword>
<dbReference type="InterPro" id="IPR011063">
    <property type="entry name" value="TilS/TtcA_N"/>
</dbReference>
<evidence type="ECO:0000313" key="10">
    <source>
        <dbReference type="EMBL" id="NEG79148.1"/>
    </source>
</evidence>
<keyword evidence="11" id="KW-1185">Reference proteome</keyword>
<dbReference type="NCBIfam" id="TIGR02432">
    <property type="entry name" value="lysidine_TilS_N"/>
    <property type="match status" value="1"/>
</dbReference>
<evidence type="ECO:0000313" key="11">
    <source>
        <dbReference type="Proteomes" id="UP000469763"/>
    </source>
</evidence>
<dbReference type="PANTHER" id="PTHR43033:SF1">
    <property type="entry name" value="TRNA(ILE)-LYSIDINE SYNTHASE-RELATED"/>
    <property type="match status" value="1"/>
</dbReference>
<dbReference type="Gene3D" id="1.20.59.20">
    <property type="match status" value="1"/>
</dbReference>
<dbReference type="Gene3D" id="3.40.50.620">
    <property type="entry name" value="HUPs"/>
    <property type="match status" value="1"/>
</dbReference>
<feature type="binding site" evidence="7">
    <location>
        <begin position="50"/>
        <end position="55"/>
    </location>
    <ligand>
        <name>ATP</name>
        <dbReference type="ChEBI" id="CHEBI:30616"/>
    </ligand>
</feature>
<feature type="domain" description="tRNA(Ile)-lysidine synthase substrate-binding" evidence="9">
    <location>
        <begin position="319"/>
        <end position="374"/>
    </location>
</feature>